<reference evidence="2 3" key="1">
    <citation type="submission" date="2018-05" db="EMBL/GenBank/DDBJ databases">
        <title>Evolution of GPA BGCs.</title>
        <authorList>
            <person name="Waglechner N."/>
            <person name="Wright G.D."/>
        </authorList>
    </citation>
    <scope>NUCLEOTIDE SEQUENCE [LARGE SCALE GENOMIC DNA]</scope>
    <source>
        <strain evidence="2 3">A82846</strain>
    </source>
</reference>
<dbReference type="OrthoDB" id="63519at2"/>
<evidence type="ECO:0000313" key="3">
    <source>
        <dbReference type="Proteomes" id="UP000287547"/>
    </source>
</evidence>
<dbReference type="RefSeq" id="WP_037261589.1">
    <property type="nucleotide sequence ID" value="NZ_QHKI01000035.1"/>
</dbReference>
<dbReference type="InterPro" id="IPR029058">
    <property type="entry name" value="AB_hydrolase_fold"/>
</dbReference>
<sequence length="272" mass="28239">MNHLESPDGTRIAYTVAGEGPPVVLVGGGLDDGSENAPLAQVLARWFTVLNYTRRGRGESSDTLPYSREREIEDLAAVIAVTGGPAHVFGASSGGALALEAVASGLPVTSLAVYEVPYMADETMVQVWSQYVDQLVAALSEGRRGDAVELFMGLAGSSPDDIAAARESPVWLDLVTLAPTLAYDAACIGDGPVPAARLASVTQPVLVATGGVPDPHMGGLQPGFFDAAADLLAAALPASERQVIANQTHVADPEVLGPVLHKFFSNRTGHRC</sequence>
<dbReference type="GO" id="GO:0016787">
    <property type="term" value="F:hydrolase activity"/>
    <property type="evidence" value="ECO:0007669"/>
    <property type="project" value="UniProtKB-KW"/>
</dbReference>
<proteinExistence type="predicted"/>
<comment type="caution">
    <text evidence="2">The sequence shown here is derived from an EMBL/GenBank/DDBJ whole genome shotgun (WGS) entry which is preliminary data.</text>
</comment>
<name>A0A428Z1A1_KIBAR</name>
<organism evidence="2 3">
    <name type="scientific">Kibdelosporangium aridum</name>
    <dbReference type="NCBI Taxonomy" id="2030"/>
    <lineage>
        <taxon>Bacteria</taxon>
        <taxon>Bacillati</taxon>
        <taxon>Actinomycetota</taxon>
        <taxon>Actinomycetes</taxon>
        <taxon>Pseudonocardiales</taxon>
        <taxon>Pseudonocardiaceae</taxon>
        <taxon>Kibdelosporangium</taxon>
    </lineage>
</organism>
<keyword evidence="2" id="KW-0378">Hydrolase</keyword>
<evidence type="ECO:0000259" key="1">
    <source>
        <dbReference type="Pfam" id="PF12697"/>
    </source>
</evidence>
<dbReference type="EMBL" id="QHKI01000035">
    <property type="protein sequence ID" value="RSM78634.1"/>
    <property type="molecule type" value="Genomic_DNA"/>
</dbReference>
<dbReference type="Gene3D" id="3.40.50.1820">
    <property type="entry name" value="alpha/beta hydrolase"/>
    <property type="match status" value="1"/>
</dbReference>
<feature type="domain" description="AB hydrolase-1" evidence="1">
    <location>
        <begin position="24"/>
        <end position="250"/>
    </location>
</feature>
<dbReference type="Pfam" id="PF12697">
    <property type="entry name" value="Abhydrolase_6"/>
    <property type="match status" value="1"/>
</dbReference>
<dbReference type="AlphaFoldDB" id="A0A428Z1A1"/>
<protein>
    <submittedName>
        <fullName evidence="2">Alpha/beta hydrolase</fullName>
    </submittedName>
</protein>
<dbReference type="InterPro" id="IPR000073">
    <property type="entry name" value="AB_hydrolase_1"/>
</dbReference>
<evidence type="ECO:0000313" key="2">
    <source>
        <dbReference type="EMBL" id="RSM78634.1"/>
    </source>
</evidence>
<accession>A0A428Z1A1</accession>
<gene>
    <name evidence="2" type="ORF">DMH04_32715</name>
</gene>
<dbReference type="SUPFAM" id="SSF53474">
    <property type="entry name" value="alpha/beta-Hydrolases"/>
    <property type="match status" value="1"/>
</dbReference>
<dbReference type="Proteomes" id="UP000287547">
    <property type="component" value="Unassembled WGS sequence"/>
</dbReference>